<evidence type="ECO:0000313" key="3">
    <source>
        <dbReference type="EMBL" id="CEN27347.1"/>
    </source>
</evidence>
<dbReference type="InterPro" id="IPR050300">
    <property type="entry name" value="GDXG_lipolytic_enzyme"/>
</dbReference>
<evidence type="ECO:0000259" key="2">
    <source>
        <dbReference type="Pfam" id="PF20434"/>
    </source>
</evidence>
<dbReference type="KEGG" id="lpk:LACPI_0147"/>
<reference evidence="4" key="1">
    <citation type="submission" date="2015-01" db="EMBL/GenBank/DDBJ databases">
        <authorList>
            <person name="Andreevskaya M."/>
        </authorList>
    </citation>
    <scope>NUCLEOTIDE SEQUENCE [LARGE SCALE GENOMIC DNA]</scope>
    <source>
        <strain evidence="4">MKFS47</strain>
    </source>
</reference>
<protein>
    <submittedName>
        <fullName evidence="3">Putative sugar hydrolase</fullName>
    </submittedName>
</protein>
<dbReference type="GO" id="GO:0016787">
    <property type="term" value="F:hydrolase activity"/>
    <property type="evidence" value="ECO:0007669"/>
    <property type="project" value="UniProtKB-KW"/>
</dbReference>
<accession>A0A0D6DU03</accession>
<organism evidence="3 4">
    <name type="scientific">Pseudolactococcus piscium MKFS47</name>
    <dbReference type="NCBI Taxonomy" id="297352"/>
    <lineage>
        <taxon>Bacteria</taxon>
        <taxon>Bacillati</taxon>
        <taxon>Bacillota</taxon>
        <taxon>Bacilli</taxon>
        <taxon>Lactobacillales</taxon>
        <taxon>Streptococcaceae</taxon>
        <taxon>Pseudolactococcus</taxon>
    </lineage>
</organism>
<dbReference type="PANTHER" id="PTHR48081">
    <property type="entry name" value="AB HYDROLASE SUPERFAMILY PROTEIN C4A8.06C"/>
    <property type="match status" value="1"/>
</dbReference>
<keyword evidence="1 3" id="KW-0378">Hydrolase</keyword>
<dbReference type="InterPro" id="IPR049492">
    <property type="entry name" value="BD-FAE-like_dom"/>
</dbReference>
<dbReference type="PANTHER" id="PTHR48081:SF6">
    <property type="entry name" value="PEPTIDASE S9 PROLYL OLIGOPEPTIDASE CATALYTIC DOMAIN-CONTAINING PROTEIN"/>
    <property type="match status" value="1"/>
</dbReference>
<name>A0A0D6DU03_9LACT</name>
<dbReference type="EMBL" id="LN774769">
    <property type="protein sequence ID" value="CEN27347.1"/>
    <property type="molecule type" value="Genomic_DNA"/>
</dbReference>
<proteinExistence type="predicted"/>
<evidence type="ECO:0000256" key="1">
    <source>
        <dbReference type="ARBA" id="ARBA00022801"/>
    </source>
</evidence>
<dbReference type="InterPro" id="IPR029058">
    <property type="entry name" value="AB_hydrolase_fold"/>
</dbReference>
<gene>
    <name evidence="3" type="ORF">LACPI_0147</name>
</gene>
<dbReference type="RefSeq" id="WP_047914640.1">
    <property type="nucleotide sequence ID" value="NZ_LN774769.1"/>
</dbReference>
<feature type="domain" description="BD-FAE-like" evidence="2">
    <location>
        <begin position="29"/>
        <end position="232"/>
    </location>
</feature>
<dbReference type="AlphaFoldDB" id="A0A0D6DU03"/>
<dbReference type="Proteomes" id="UP000033166">
    <property type="component" value="Chromosome I"/>
</dbReference>
<dbReference type="Pfam" id="PF20434">
    <property type="entry name" value="BD-FAE"/>
    <property type="match status" value="1"/>
</dbReference>
<evidence type="ECO:0000313" key="4">
    <source>
        <dbReference type="Proteomes" id="UP000033166"/>
    </source>
</evidence>
<dbReference type="SUPFAM" id="SSF53474">
    <property type="entry name" value="alpha/beta-Hydrolases"/>
    <property type="match status" value="1"/>
</dbReference>
<sequence length="291" mass="32455">MKYFTKSIGAYKATATFYLHEPSKEIDPNRKYPVMVVVPGGAYFWTSDREAEPVALTFFAEDYHTVVINYSTEGLASYSDDKQLPINPVSAFPNPLIELAQVLAIIRENAELWSVKSNEITVLGFSAGGNLAAQLGVYWHEKWLSELVHQPAETFKPNNLVLAYAPLDFVNIHSDDGKVNYAALGVLNPNESELRKISPIYHVTENMPPCFLWHTTEDPLVSVENSLKMSAVLQKNKIPFELHLYQRGVHGAALGDSRTSRNSTQNNPQAASWVNLLLGWLDGDSESIDKS</sequence>
<dbReference type="HOGENOM" id="CLU_012494_5_2_9"/>
<dbReference type="Gene3D" id="3.40.50.1820">
    <property type="entry name" value="alpha/beta hydrolase"/>
    <property type="match status" value="1"/>
</dbReference>